<accession>A0A2P2KPC9</accession>
<sequence>MMSDEMVQVKSKPAPPHSPPDLCNLFFSLFVDSPHLIFLNSLHHSSFSIYKSYLYKKSNTRIKINKENQNIIH</sequence>
<dbReference type="EMBL" id="GGEC01027085">
    <property type="protein sequence ID" value="MBX07569.1"/>
    <property type="molecule type" value="Transcribed_RNA"/>
</dbReference>
<dbReference type="AlphaFoldDB" id="A0A2P2KPC9"/>
<reference evidence="1" key="1">
    <citation type="submission" date="2018-02" db="EMBL/GenBank/DDBJ databases">
        <title>Rhizophora mucronata_Transcriptome.</title>
        <authorList>
            <person name="Meera S.P."/>
            <person name="Sreeshan A."/>
            <person name="Augustine A."/>
        </authorList>
    </citation>
    <scope>NUCLEOTIDE SEQUENCE</scope>
    <source>
        <tissue evidence="1">Leaf</tissue>
    </source>
</reference>
<name>A0A2P2KPC9_RHIMU</name>
<evidence type="ECO:0000313" key="1">
    <source>
        <dbReference type="EMBL" id="MBX07569.1"/>
    </source>
</evidence>
<proteinExistence type="predicted"/>
<protein>
    <submittedName>
        <fullName evidence="1">Uncharacterized protein</fullName>
    </submittedName>
</protein>
<organism evidence="1">
    <name type="scientific">Rhizophora mucronata</name>
    <name type="common">Asiatic mangrove</name>
    <dbReference type="NCBI Taxonomy" id="61149"/>
    <lineage>
        <taxon>Eukaryota</taxon>
        <taxon>Viridiplantae</taxon>
        <taxon>Streptophyta</taxon>
        <taxon>Embryophyta</taxon>
        <taxon>Tracheophyta</taxon>
        <taxon>Spermatophyta</taxon>
        <taxon>Magnoliopsida</taxon>
        <taxon>eudicotyledons</taxon>
        <taxon>Gunneridae</taxon>
        <taxon>Pentapetalae</taxon>
        <taxon>rosids</taxon>
        <taxon>fabids</taxon>
        <taxon>Malpighiales</taxon>
        <taxon>Rhizophoraceae</taxon>
        <taxon>Rhizophora</taxon>
    </lineage>
</organism>